<comment type="caution">
    <text evidence="1">The sequence shown here is derived from an EMBL/GenBank/DDBJ whole genome shotgun (WGS) entry which is preliminary data.</text>
</comment>
<proteinExistence type="predicted"/>
<name>A0A2U2X8E0_9FLAO</name>
<dbReference type="EMBL" id="QFRI01000001">
    <property type="protein sequence ID" value="PWH84034.1"/>
    <property type="molecule type" value="Genomic_DNA"/>
</dbReference>
<evidence type="ECO:0000313" key="2">
    <source>
        <dbReference type="Proteomes" id="UP000245375"/>
    </source>
</evidence>
<evidence type="ECO:0000313" key="1">
    <source>
        <dbReference type="EMBL" id="PWH84034.1"/>
    </source>
</evidence>
<dbReference type="AlphaFoldDB" id="A0A2U2X8E0"/>
<keyword evidence="2" id="KW-1185">Reference proteome</keyword>
<reference evidence="2" key="2">
    <citation type="submission" date="2018-05" db="EMBL/GenBank/DDBJ databases">
        <title>Algibacter marinivivus sp. nov., isolated from sample around a algae.</title>
        <authorList>
            <person name="Lu D."/>
        </authorList>
    </citation>
    <scope>NUCLEOTIDE SEQUENCE [LARGE SCALE GENOMIC DNA]</scope>
    <source>
        <strain evidence="2">ZY111</strain>
    </source>
</reference>
<dbReference type="InterPro" id="IPR047690">
    <property type="entry name" value="IPExxxVDY_fam"/>
</dbReference>
<dbReference type="OrthoDB" id="676614at2"/>
<accession>A0A2U2X8E0</accession>
<dbReference type="RefSeq" id="WP_109352039.1">
    <property type="nucleotide sequence ID" value="NZ_QFRI01000001.1"/>
</dbReference>
<reference evidence="2" key="3">
    <citation type="submission" date="2018-05" db="EMBL/GenBank/DDBJ databases">
        <authorList>
            <person name="Lu D."/>
        </authorList>
    </citation>
    <scope>NUCLEOTIDE SEQUENCE [LARGE SCALE GENOMIC DNA]</scope>
    <source>
        <strain evidence="2">ZY111</strain>
    </source>
</reference>
<gene>
    <name evidence="1" type="ORF">DIS18_05670</name>
</gene>
<organism evidence="1 2">
    <name type="scientific">Algibacter marinivivus</name>
    <dbReference type="NCBI Taxonomy" id="2100723"/>
    <lineage>
        <taxon>Bacteria</taxon>
        <taxon>Pseudomonadati</taxon>
        <taxon>Bacteroidota</taxon>
        <taxon>Flavobacteriia</taxon>
        <taxon>Flavobacteriales</taxon>
        <taxon>Flavobacteriaceae</taxon>
        <taxon>Algibacter</taxon>
    </lineage>
</organism>
<dbReference type="NCBIfam" id="NF033205">
    <property type="entry name" value="IPExxxVDY"/>
    <property type="match status" value="1"/>
</dbReference>
<protein>
    <submittedName>
        <fullName evidence="1">IPExxxVDY family protein</fullName>
    </submittedName>
</protein>
<dbReference type="Proteomes" id="UP000245375">
    <property type="component" value="Unassembled WGS sequence"/>
</dbReference>
<sequence>MAVHKLILDDVFEEALYTLIAIHCRLEDYRLAYLLNKNLGVTLSRKPSDIDYKNGQGSYSIFEWEDHKQLVTWSLVSNICKIEEELHQTDFTSLFDNQQKVTKTFQLLPEHKTVNYFLKIDSEFSFSKEKYILDSILKIPQIATAYSIDSSELKSKENLIFN</sequence>
<reference evidence="1 2" key="1">
    <citation type="submission" date="2018-05" db="EMBL/GenBank/DDBJ databases">
        <title>Algibacter marinivivus sp. nov., isolated from sample around a algae.</title>
        <authorList>
            <person name="Zhong X."/>
        </authorList>
    </citation>
    <scope>NUCLEOTIDE SEQUENCE [LARGE SCALE GENOMIC DNA]</scope>
    <source>
        <strain evidence="1 2">ZY111</strain>
    </source>
</reference>